<keyword evidence="3" id="KW-1185">Reference proteome</keyword>
<dbReference type="SUPFAM" id="SSF48508">
    <property type="entry name" value="Nuclear receptor ligand-binding domain"/>
    <property type="match status" value="4"/>
</dbReference>
<sequence>MSCCHSYRTRSDSTLSLFQSIERETMPRIGAATKDRSCLVCGGKTTVAHMGLDVCRACTVFYRRSVGRTYACRSNSNECPIGPDGVNCRKCRYDNIDRVVRESGVLNLGKSSESDVSQDNEPSSSRVDAETTQADPFLTASNQRPILARMRSGYKTMSEIRFISELNLRPNPPHPMEMKLRENQFYPATVMSMNTTNRVFLSAVMPFATSAFPEFDGFRDEQQWSIIKNFFFRFRPFESTWRADKAFPENMDRTLGSYTTYIASENADIFLSDCPNHNVNIEDAKRLMWNISKEAFVKNRTFMARLKPDLEEFLAIVGIMFWTLEGLQVSEEAVHVSERYRTDILQELHFYYREELGMEDYAARLGELLTLVQIFEKSEDMKEFFELLRLLNVFSDDTFGYLNNLPNQTCETARAKGLTGHAQQCVLGFPLYPSFLFARKLSLLAPLHLFLLRALSNVHSYSPLYIKFSFLPNFLLHFSIRTRQTMPRIDSTPKDRPCLVCGELTNVAHMGLDMYRACTVFYRYSVGSEFLCRSNTNGCYIGANGVNCRKCRLDLIERLLKQPITTKVKPGSSGDSHSSSDSCPDDLPIDRITLSSGHRPVLKRLRRSYQRMSELRFIGELNLRANPPHPMEMKKQENQFAPATCGTMSAANRVFLTAALPFASSAFPEFASFGDEEQWAIIMNFFFRFRSLDSIYRADKAFPDRLDCTMGGYTTYISREIVDGFLNECPNALMLKMFEETFRSHRVLMARLKPQHEEFLAIVDIMFWTLQGDTISDAAVRIGEKYRASIMQERHVFYREELHMSDYAARLAEQLTLVHVFEKTEDMKEFFELLRLMGTVTLSRVPKVSTATTLWNEGDRVALPVNYLLIPLGESDIYYPYSNEHNRDCLVCGSLTSTAHMGIDVCRACTVFYRRSQGKKPYVCRSSTNKCGPGKGLNCKRCRLHHLELIIRQSGAVEKVACANSPASNNEKTTVDSPVAEALLNHMMPSTSSSSPCSVVSAAEGARPRPLLARVRAAYEKMCFARLMGELFSRKDPPSPIRITSKNHPVYPATFASMNHANRLLITCIMEFGSSFDEFDSLTEEDKWSIVVKFFYTFRMFDNSYRASKKFADVPNRSFGSYTLWLSEDIVEKFFDDYNDPRGDVEEAKKIMAHNCSRFPGLGREIVSRVNPDEEEFLAVITLMFWTTNGLGSSDSLLRISDQYRHQVFSELHLYYRDVLHLDDYASRLGELYMFVPLFERSEEVKQTFEVFRLLDIYNDNSFTLALVWCTRRLRSRRTWESTHAERVQSSIGDQRKKNAVYACRSGTSRCSAGKGLNCKKCRLAHLDNILRESGENNDIDDNLPLVLTSDCGSECKDEPSTSFSSPPNCKNAENSLSLFSRIKMAYEKMSHARLIGELFARKEPPSPTQTSLYNHPVYPATYVSINHANRMHMSCILEFGATCFPEFRVLSQDEKWSISVNFFYGFRMLENAYRSNMLFGNNPDRVDNFFDDFDKESGDIEEAKKQAVLEKLKPEENEFFAMTSLLFWATNGMNASDDVTAASENYRKQVFSELHLYYREVLHFDNYALRIGDLFSALPVFENNNKIKETFEIFRLLDIFSDDSFTYTLNKS</sequence>
<evidence type="ECO:0000256" key="1">
    <source>
        <dbReference type="SAM" id="MobiDB-lite"/>
    </source>
</evidence>
<evidence type="ECO:0000313" key="3">
    <source>
        <dbReference type="Proteomes" id="UP000005239"/>
    </source>
</evidence>
<feature type="region of interest" description="Disordered" evidence="1">
    <location>
        <begin position="107"/>
        <end position="134"/>
    </location>
</feature>
<feature type="compositionally biased region" description="Polar residues" evidence="1">
    <location>
        <begin position="109"/>
        <end position="134"/>
    </location>
</feature>
<dbReference type="SMART" id="SM00399">
    <property type="entry name" value="ZnF_C4"/>
    <property type="match status" value="2"/>
</dbReference>
<evidence type="ECO:0000313" key="2">
    <source>
        <dbReference type="EnsemblMetazoa" id="PPA41221.1"/>
    </source>
</evidence>
<dbReference type="Pfam" id="PF00104">
    <property type="entry name" value="Hormone_recep"/>
    <property type="match status" value="4"/>
</dbReference>
<proteinExistence type="predicted"/>
<feature type="region of interest" description="Disordered" evidence="1">
    <location>
        <begin position="566"/>
        <end position="587"/>
    </location>
</feature>
<dbReference type="GO" id="GO:0005634">
    <property type="term" value="C:nucleus"/>
    <property type="evidence" value="ECO:0000318"/>
    <property type="project" value="GO_Central"/>
</dbReference>
<dbReference type="InterPro" id="IPR001628">
    <property type="entry name" value="Znf_hrmn_rcpt"/>
</dbReference>
<dbReference type="GO" id="GO:0003700">
    <property type="term" value="F:DNA-binding transcription factor activity"/>
    <property type="evidence" value="ECO:0000318"/>
    <property type="project" value="GO_Central"/>
</dbReference>
<feature type="compositionally biased region" description="Low complexity" evidence="1">
    <location>
        <begin position="571"/>
        <end position="582"/>
    </location>
</feature>
<gene>
    <name evidence="2" type="primary">WBGene00279590</name>
</gene>
<accession>A0A8R1Z593</accession>
<dbReference type="GO" id="GO:0008270">
    <property type="term" value="F:zinc ion binding"/>
    <property type="evidence" value="ECO:0007669"/>
    <property type="project" value="InterPro"/>
</dbReference>
<dbReference type="Gene3D" id="3.30.50.10">
    <property type="entry name" value="Erythroid Transcription Factor GATA-1, subunit A"/>
    <property type="match status" value="3"/>
</dbReference>
<reference evidence="3" key="1">
    <citation type="journal article" date="2008" name="Nat. Genet.">
        <title>The Pristionchus pacificus genome provides a unique perspective on nematode lifestyle and parasitism.</title>
        <authorList>
            <person name="Dieterich C."/>
            <person name="Clifton S.W."/>
            <person name="Schuster L.N."/>
            <person name="Chinwalla A."/>
            <person name="Delehaunty K."/>
            <person name="Dinkelacker I."/>
            <person name="Fulton L."/>
            <person name="Fulton R."/>
            <person name="Godfrey J."/>
            <person name="Minx P."/>
            <person name="Mitreva M."/>
            <person name="Roeseler W."/>
            <person name="Tian H."/>
            <person name="Witte H."/>
            <person name="Yang S.P."/>
            <person name="Wilson R.K."/>
            <person name="Sommer R.J."/>
        </authorList>
    </citation>
    <scope>NUCLEOTIDE SEQUENCE [LARGE SCALE GENOMIC DNA]</scope>
    <source>
        <strain evidence="3">PS312</strain>
    </source>
</reference>
<dbReference type="SUPFAM" id="SSF57716">
    <property type="entry name" value="Glucocorticoid receptor-like (DNA-binding domain)"/>
    <property type="match status" value="3"/>
</dbReference>
<protein>
    <submittedName>
        <fullName evidence="2">Nuclear receptor</fullName>
    </submittedName>
</protein>
<dbReference type="PANTHER" id="PTHR46011">
    <property type="entry name" value="NUCLEAR HORMONE RECEPTOR FAMILY MEMBER NHR-86-RELATED"/>
    <property type="match status" value="1"/>
</dbReference>
<dbReference type="Proteomes" id="UP000005239">
    <property type="component" value="Unassembled WGS sequence"/>
</dbReference>
<dbReference type="PANTHER" id="PTHR46011:SF6">
    <property type="entry name" value="HIGH ZINC ACTIVATED NUCLEAR RECEPTOR PROTEIN"/>
    <property type="match status" value="1"/>
</dbReference>
<dbReference type="EnsemblMetazoa" id="PPA41221.1">
    <property type="protein sequence ID" value="PPA41221.1"/>
    <property type="gene ID" value="WBGene00279590"/>
</dbReference>
<dbReference type="PROSITE" id="PS51843">
    <property type="entry name" value="NR_LBD"/>
    <property type="match status" value="3"/>
</dbReference>
<dbReference type="InterPro" id="IPR000536">
    <property type="entry name" value="Nucl_hrmn_rcpt_lig-bd"/>
</dbReference>
<accession>A0A2A6CKR5</accession>
<reference evidence="2" key="2">
    <citation type="submission" date="2022-06" db="UniProtKB">
        <authorList>
            <consortium name="EnsemblMetazoa"/>
        </authorList>
    </citation>
    <scope>IDENTIFICATION</scope>
    <source>
        <strain evidence="2">PS312</strain>
    </source>
</reference>
<dbReference type="InterPro" id="IPR035500">
    <property type="entry name" value="NHR-like_dom_sf"/>
</dbReference>
<dbReference type="PROSITE" id="PS51030">
    <property type="entry name" value="NUCLEAR_REC_DBD_2"/>
    <property type="match status" value="2"/>
</dbReference>
<organism evidence="2 3">
    <name type="scientific">Pristionchus pacificus</name>
    <name type="common">Parasitic nematode worm</name>
    <dbReference type="NCBI Taxonomy" id="54126"/>
    <lineage>
        <taxon>Eukaryota</taxon>
        <taxon>Metazoa</taxon>
        <taxon>Ecdysozoa</taxon>
        <taxon>Nematoda</taxon>
        <taxon>Chromadorea</taxon>
        <taxon>Rhabditida</taxon>
        <taxon>Rhabditina</taxon>
        <taxon>Diplogasteromorpha</taxon>
        <taxon>Diplogasteroidea</taxon>
        <taxon>Neodiplogasteridae</taxon>
        <taxon>Pristionchus</taxon>
    </lineage>
</organism>
<dbReference type="Gene3D" id="1.10.565.10">
    <property type="entry name" value="Retinoid X Receptor"/>
    <property type="match status" value="4"/>
</dbReference>
<dbReference type="SMART" id="SM00430">
    <property type="entry name" value="HOLI"/>
    <property type="match status" value="4"/>
</dbReference>
<dbReference type="Pfam" id="PF00105">
    <property type="entry name" value="zf-C4"/>
    <property type="match status" value="3"/>
</dbReference>
<dbReference type="GO" id="GO:0043565">
    <property type="term" value="F:sequence-specific DNA binding"/>
    <property type="evidence" value="ECO:0007669"/>
    <property type="project" value="InterPro"/>
</dbReference>
<dbReference type="InterPro" id="IPR013088">
    <property type="entry name" value="Znf_NHR/GATA"/>
</dbReference>
<name>A0A2A6CKR5_PRIPA</name>